<feature type="transmembrane region" description="Helical" evidence="7">
    <location>
        <begin position="350"/>
        <end position="372"/>
    </location>
</feature>
<keyword evidence="5 7" id="KW-1133">Transmembrane helix</keyword>
<evidence type="ECO:0000256" key="3">
    <source>
        <dbReference type="ARBA" id="ARBA00022475"/>
    </source>
</evidence>
<dbReference type="GO" id="GO:0005886">
    <property type="term" value="C:plasma membrane"/>
    <property type="evidence" value="ECO:0007669"/>
    <property type="project" value="UniProtKB-SubCell"/>
</dbReference>
<feature type="transmembrane region" description="Helical" evidence="7">
    <location>
        <begin position="71"/>
        <end position="89"/>
    </location>
</feature>
<dbReference type="SUPFAM" id="SSF103473">
    <property type="entry name" value="MFS general substrate transporter"/>
    <property type="match status" value="1"/>
</dbReference>
<organism evidence="9 10">
    <name type="scientific">Ilumatobacter coccineus (strain NBRC 103263 / KCTC 29153 / YM16-304)</name>
    <dbReference type="NCBI Taxonomy" id="1313172"/>
    <lineage>
        <taxon>Bacteria</taxon>
        <taxon>Bacillati</taxon>
        <taxon>Actinomycetota</taxon>
        <taxon>Acidimicrobiia</taxon>
        <taxon>Acidimicrobiales</taxon>
        <taxon>Ilumatobacteraceae</taxon>
        <taxon>Ilumatobacter</taxon>
    </lineage>
</organism>
<keyword evidence="6 7" id="KW-0472">Membrane</keyword>
<dbReference type="InterPro" id="IPR036259">
    <property type="entry name" value="MFS_trans_sf"/>
</dbReference>
<feature type="transmembrane region" description="Helical" evidence="7">
    <location>
        <begin position="259"/>
        <end position="280"/>
    </location>
</feature>
<evidence type="ECO:0000259" key="8">
    <source>
        <dbReference type="PROSITE" id="PS50850"/>
    </source>
</evidence>
<evidence type="ECO:0000256" key="4">
    <source>
        <dbReference type="ARBA" id="ARBA00022692"/>
    </source>
</evidence>
<dbReference type="InterPro" id="IPR011701">
    <property type="entry name" value="MFS"/>
</dbReference>
<name>A0A6C7ECI2_ILUCY</name>
<dbReference type="EMBL" id="AP012057">
    <property type="protein sequence ID" value="BAN03712.1"/>
    <property type="molecule type" value="Genomic_DNA"/>
</dbReference>
<evidence type="ECO:0000313" key="9">
    <source>
        <dbReference type="EMBL" id="BAN03712.1"/>
    </source>
</evidence>
<accession>A0A6C7ECI2</accession>
<protein>
    <submittedName>
        <fullName evidence="9">Putative major facilitator superfamily transporter</fullName>
    </submittedName>
</protein>
<dbReference type="InterPro" id="IPR020846">
    <property type="entry name" value="MFS_dom"/>
</dbReference>
<evidence type="ECO:0000256" key="2">
    <source>
        <dbReference type="ARBA" id="ARBA00022448"/>
    </source>
</evidence>
<feature type="transmembrane region" description="Helical" evidence="7">
    <location>
        <begin position="101"/>
        <end position="119"/>
    </location>
</feature>
<dbReference type="Pfam" id="PF07690">
    <property type="entry name" value="MFS_1"/>
    <property type="match status" value="1"/>
</dbReference>
<keyword evidence="10" id="KW-1185">Reference proteome</keyword>
<feature type="transmembrane region" description="Helical" evidence="7">
    <location>
        <begin position="378"/>
        <end position="399"/>
    </location>
</feature>
<keyword evidence="3" id="KW-1003">Cell membrane</keyword>
<reference evidence="9 10" key="1">
    <citation type="journal article" date="2013" name="Int. J. Syst. Evol. Microbiol.">
        <title>Ilumatobacter nonamiense sp. nov. and Ilumatobacter coccineum sp. nov., isolated from seashore sand.</title>
        <authorList>
            <person name="Matsumoto A."/>
            <person name="Kasai H."/>
            <person name="Matsuo Y."/>
            <person name="Shizuri Y."/>
            <person name="Ichikawa N."/>
            <person name="Fujita N."/>
            <person name="Omura S."/>
            <person name="Takahashi Y."/>
        </authorList>
    </citation>
    <scope>NUCLEOTIDE SEQUENCE [LARGE SCALE GENOMIC DNA]</scope>
    <source>
        <strain evidence="10">NBRC 103263 / KCTC 29153 / YM16-304</strain>
    </source>
</reference>
<gene>
    <name evidence="9" type="ORF">YM304_33980</name>
</gene>
<dbReference type="InterPro" id="IPR005829">
    <property type="entry name" value="Sugar_transporter_CS"/>
</dbReference>
<dbReference type="PANTHER" id="PTHR23517">
    <property type="entry name" value="RESISTANCE PROTEIN MDTM, PUTATIVE-RELATED-RELATED"/>
    <property type="match status" value="1"/>
</dbReference>
<evidence type="ECO:0000313" key="10">
    <source>
        <dbReference type="Proteomes" id="UP000011863"/>
    </source>
</evidence>
<feature type="transmembrane region" description="Helical" evidence="7">
    <location>
        <begin position="292"/>
        <end position="314"/>
    </location>
</feature>
<feature type="transmembrane region" description="Helical" evidence="7">
    <location>
        <begin position="181"/>
        <end position="198"/>
    </location>
</feature>
<feature type="transmembrane region" description="Helical" evidence="7">
    <location>
        <begin position="320"/>
        <end position="338"/>
    </location>
</feature>
<dbReference type="PROSITE" id="PS50850">
    <property type="entry name" value="MFS"/>
    <property type="match status" value="1"/>
</dbReference>
<comment type="subcellular location">
    <subcellularLocation>
        <location evidence="1">Cell membrane</location>
        <topology evidence="1">Multi-pass membrane protein</topology>
    </subcellularLocation>
</comment>
<dbReference type="Gene3D" id="1.20.1250.20">
    <property type="entry name" value="MFS general substrate transporter like domains"/>
    <property type="match status" value="1"/>
</dbReference>
<feature type="transmembrane region" description="Helical" evidence="7">
    <location>
        <begin position="147"/>
        <end position="169"/>
    </location>
</feature>
<dbReference type="PROSITE" id="PS00216">
    <property type="entry name" value="SUGAR_TRANSPORT_1"/>
    <property type="match status" value="1"/>
</dbReference>
<feature type="transmembrane region" description="Helical" evidence="7">
    <location>
        <begin position="41"/>
        <end position="59"/>
    </location>
</feature>
<dbReference type="AlphaFoldDB" id="A0A6C7ECI2"/>
<feature type="domain" description="Major facilitator superfamily (MFS) profile" evidence="8">
    <location>
        <begin position="5"/>
        <end position="403"/>
    </location>
</feature>
<dbReference type="GO" id="GO:0022857">
    <property type="term" value="F:transmembrane transporter activity"/>
    <property type="evidence" value="ECO:0007669"/>
    <property type="project" value="InterPro"/>
</dbReference>
<evidence type="ECO:0000256" key="5">
    <source>
        <dbReference type="ARBA" id="ARBA00022989"/>
    </source>
</evidence>
<dbReference type="Proteomes" id="UP000011863">
    <property type="component" value="Chromosome"/>
</dbReference>
<sequence>MVSGDVRRLAAGLFAVAWGTNVSTPLILRYQDRLDLSNSEAVAIFCVYVVGILLALLFAGRLSDRFGRRPLVLPSTVLSAAGSLVLIGGQDSFATLLAGRFLLGAVSGAMLSVGTAWLNEVAATSFASMGGTDGETAAAMRDRRLRLATMTTVVIYVGFGFGPITSALWDRFVGGALVWPYVIHAAACVAAIALMWPVPETKPGDPGVALRPRLGIPVPARPEFFGVLAPAAIWVFGFPSVSFALFPVILRDAIDGSEVLLAGANGTLTAVVVLLARPIVERVGDPRRAIPVALVMGIVGYGIGIVSFTTGAWWLVPGAAILLGSASGVLMGSGLAITEEIADESNRGSLSATFYLAAYSGMSMPLVITGLGNLTSTTTALCTVTGVCVVATAVVTANLRLGRRPGSEAAVTG</sequence>
<keyword evidence="4 7" id="KW-0812">Transmembrane</keyword>
<evidence type="ECO:0000256" key="7">
    <source>
        <dbReference type="SAM" id="Phobius"/>
    </source>
</evidence>
<evidence type="ECO:0000256" key="1">
    <source>
        <dbReference type="ARBA" id="ARBA00004651"/>
    </source>
</evidence>
<dbReference type="OrthoDB" id="5242249at2"/>
<dbReference type="KEGG" id="aym:YM304_33980"/>
<dbReference type="InterPro" id="IPR050171">
    <property type="entry name" value="MFS_Transporters"/>
</dbReference>
<evidence type="ECO:0000256" key="6">
    <source>
        <dbReference type="ARBA" id="ARBA00023136"/>
    </source>
</evidence>
<feature type="transmembrane region" description="Helical" evidence="7">
    <location>
        <begin position="224"/>
        <end position="247"/>
    </location>
</feature>
<keyword evidence="2" id="KW-0813">Transport</keyword>
<proteinExistence type="predicted"/>